<dbReference type="Proteomes" id="UP001298681">
    <property type="component" value="Unassembled WGS sequence"/>
</dbReference>
<comment type="pathway">
    <text evidence="13">Lipid metabolism; malonyl-CoA biosynthesis; malonyl-CoA from acetyl-CoA: step 1/1.</text>
</comment>
<dbReference type="EMBL" id="JAKNHQ010000001">
    <property type="protein sequence ID" value="MCG4609433.1"/>
    <property type="molecule type" value="Genomic_DNA"/>
</dbReference>
<dbReference type="Gene3D" id="3.90.226.10">
    <property type="entry name" value="2-enoyl-CoA Hydratase, Chain A, domain 1"/>
    <property type="match status" value="1"/>
</dbReference>
<dbReference type="PANTHER" id="PTHR42995">
    <property type="entry name" value="ACETYL-COENZYME A CARBOXYLASE CARBOXYL TRANSFERASE SUBUNIT BETA, CHLOROPLASTIC"/>
    <property type="match status" value="1"/>
</dbReference>
<dbReference type="InterPro" id="IPR000438">
    <property type="entry name" value="Acetyl_CoA_COase_Trfase_b_su"/>
</dbReference>
<proteinExistence type="inferred from homology"/>
<evidence type="ECO:0000256" key="11">
    <source>
        <dbReference type="ARBA" id="ARBA00023160"/>
    </source>
</evidence>
<evidence type="ECO:0000313" key="16">
    <source>
        <dbReference type="Proteomes" id="UP001298681"/>
    </source>
</evidence>
<dbReference type="NCBIfam" id="TIGR00515">
    <property type="entry name" value="accD"/>
    <property type="match status" value="1"/>
</dbReference>
<comment type="caution">
    <text evidence="15">The sequence shown here is derived from an EMBL/GenBank/DDBJ whole genome shotgun (WGS) entry which is preliminary data.</text>
</comment>
<dbReference type="Pfam" id="PF01039">
    <property type="entry name" value="Carboxyl_trans"/>
    <property type="match status" value="1"/>
</dbReference>
<evidence type="ECO:0000256" key="9">
    <source>
        <dbReference type="ARBA" id="ARBA00022840"/>
    </source>
</evidence>
<name>A0ABS9MF48_9FIRM</name>
<protein>
    <recommendedName>
        <fullName evidence="13">Acetyl-coenzyme A carboxylase carboxyl transferase subunit beta</fullName>
        <shortName evidence="13">ACCase subunit beta</shortName>
        <shortName evidence="13">Acetyl-CoA carboxylase carboxyltransferase subunit beta</shortName>
        <ecNumber evidence="13">2.1.3.15</ecNumber>
    </recommendedName>
</protein>
<sequence length="296" mass="32636">MLPKNLFKKPKNDLESYDKYTKSPAPDIPSELCISCPECKAMLFTSELNENLDVCPKCGHHFRVNARQRISMIADEDSFEEHDANMRSRNLIGFPNYDRKLKHAYLESAEKEGVVCGTARINGMKCCLFVMEPYFMMGSMGTVVGEKITRLIEYATEHSLPVIGYTVSGGARMQEGTLSLMQMAKTSGAVKRHSDAGNLYIVVLTDPTTGGVTASFAMEGDIILAEPHALIGFAGPRVIKQTMRQKLPAGFQRAEFLFEKGFVDQVVQRSEQKEMLAKLLSLHGAIPEGGASNGSI</sequence>
<evidence type="ECO:0000256" key="10">
    <source>
        <dbReference type="ARBA" id="ARBA00023098"/>
    </source>
</evidence>
<evidence type="ECO:0000256" key="12">
    <source>
        <dbReference type="ARBA" id="ARBA00025280"/>
    </source>
</evidence>
<keyword evidence="11 13" id="KW-0275">Fatty acid biosynthesis</keyword>
<comment type="function">
    <text evidence="12 13">Component of the acetyl coenzyme A carboxylase (ACC) complex. Biotin carboxylase (BC) catalyzes the carboxylation of biotin on its carrier protein (BCCP) and then the CO(2) group is transferred by the transcarboxylase to acetyl-CoA to form malonyl-CoA.</text>
</comment>
<dbReference type="GO" id="GO:0003989">
    <property type="term" value="F:acetyl-CoA carboxylase activity"/>
    <property type="evidence" value="ECO:0007669"/>
    <property type="project" value="UniProtKB-EC"/>
</dbReference>
<gene>
    <name evidence="13 15" type="primary">accD</name>
    <name evidence="15" type="ORF">L0P57_00535</name>
</gene>
<keyword evidence="7 13" id="KW-0276">Fatty acid metabolism</keyword>
<evidence type="ECO:0000256" key="5">
    <source>
        <dbReference type="ARBA" id="ARBA00022741"/>
    </source>
</evidence>
<feature type="binding site" evidence="13">
    <location>
        <position position="39"/>
    </location>
    <ligand>
        <name>Zn(2+)</name>
        <dbReference type="ChEBI" id="CHEBI:29105"/>
    </ligand>
</feature>
<comment type="subunit">
    <text evidence="13">Acetyl-CoA carboxylase is a heterohexamer composed of biotin carboxyl carrier protein (AccB), biotin carboxylase (AccC) and two subunits each of ACCase subunit alpha (AccA) and ACCase subunit beta (AccD).</text>
</comment>
<keyword evidence="9 13" id="KW-0067">ATP-binding</keyword>
<keyword evidence="2 13" id="KW-0444">Lipid biosynthesis</keyword>
<feature type="binding site" evidence="13">
    <location>
        <position position="58"/>
    </location>
    <ligand>
        <name>Zn(2+)</name>
        <dbReference type="ChEBI" id="CHEBI:29105"/>
    </ligand>
</feature>
<dbReference type="InterPro" id="IPR041010">
    <property type="entry name" value="Znf-ACC"/>
</dbReference>
<dbReference type="EC" id="2.1.3.15" evidence="13"/>
<feature type="binding site" evidence="13">
    <location>
        <position position="36"/>
    </location>
    <ligand>
        <name>Zn(2+)</name>
        <dbReference type="ChEBI" id="CHEBI:29105"/>
    </ligand>
</feature>
<organism evidence="15 16">
    <name type="scientific">Anaeromassilibacillus senegalensis</name>
    <dbReference type="NCBI Taxonomy" id="1673717"/>
    <lineage>
        <taxon>Bacteria</taxon>
        <taxon>Bacillati</taxon>
        <taxon>Bacillota</taxon>
        <taxon>Clostridia</taxon>
        <taxon>Eubacteriales</taxon>
        <taxon>Acutalibacteraceae</taxon>
        <taxon>Anaeromassilibacillus</taxon>
    </lineage>
</organism>
<dbReference type="InterPro" id="IPR029045">
    <property type="entry name" value="ClpP/crotonase-like_dom_sf"/>
</dbReference>
<dbReference type="Pfam" id="PF17848">
    <property type="entry name" value="Zn_ribbon_ACC"/>
    <property type="match status" value="1"/>
</dbReference>
<comment type="catalytic activity">
    <reaction evidence="13">
        <text>N(6)-carboxybiotinyl-L-lysyl-[protein] + acetyl-CoA = N(6)-biotinyl-L-lysyl-[protein] + malonyl-CoA</text>
        <dbReference type="Rhea" id="RHEA:54728"/>
        <dbReference type="Rhea" id="RHEA-COMP:10505"/>
        <dbReference type="Rhea" id="RHEA-COMP:10506"/>
        <dbReference type="ChEBI" id="CHEBI:57288"/>
        <dbReference type="ChEBI" id="CHEBI:57384"/>
        <dbReference type="ChEBI" id="CHEBI:83144"/>
        <dbReference type="ChEBI" id="CHEBI:83145"/>
        <dbReference type="EC" id="2.1.3.15"/>
    </reaction>
</comment>
<feature type="zinc finger region" description="C4-type" evidence="13">
    <location>
        <begin position="36"/>
        <end position="58"/>
    </location>
</feature>
<comment type="cofactor">
    <cofactor evidence="13">
        <name>Zn(2+)</name>
        <dbReference type="ChEBI" id="CHEBI:29105"/>
    </cofactor>
    <text evidence="13">Binds 1 zinc ion per subunit.</text>
</comment>
<feature type="binding site" evidence="13">
    <location>
        <position position="55"/>
    </location>
    <ligand>
        <name>Zn(2+)</name>
        <dbReference type="ChEBI" id="CHEBI:29105"/>
    </ligand>
</feature>
<keyword evidence="16" id="KW-1185">Reference proteome</keyword>
<dbReference type="PROSITE" id="PS50980">
    <property type="entry name" value="COA_CT_NTER"/>
    <property type="match status" value="1"/>
</dbReference>
<dbReference type="HAMAP" id="MF_01395">
    <property type="entry name" value="AcetylCoA_CT_beta"/>
    <property type="match status" value="1"/>
</dbReference>
<feature type="domain" description="CoA carboxyltransferase N-terminal" evidence="14">
    <location>
        <begin position="32"/>
        <end position="296"/>
    </location>
</feature>
<dbReference type="PRINTS" id="PR01070">
    <property type="entry name" value="ACCCTRFRASEB"/>
</dbReference>
<evidence type="ECO:0000259" key="14">
    <source>
        <dbReference type="PROSITE" id="PS50980"/>
    </source>
</evidence>
<keyword evidence="5 13" id="KW-0547">Nucleotide-binding</keyword>
<keyword evidence="6 13" id="KW-0863">Zinc-finger</keyword>
<evidence type="ECO:0000256" key="4">
    <source>
        <dbReference type="ARBA" id="ARBA00022723"/>
    </source>
</evidence>
<evidence type="ECO:0000256" key="8">
    <source>
        <dbReference type="ARBA" id="ARBA00022833"/>
    </source>
</evidence>
<keyword evidence="8 13" id="KW-0862">Zinc</keyword>
<reference evidence="15 16" key="1">
    <citation type="submission" date="2022-01" db="EMBL/GenBank/DDBJ databases">
        <title>Collection of gut derived symbiotic bacterial strains cultured from healthy donors.</title>
        <authorList>
            <person name="Lin H."/>
            <person name="Kohout C."/>
            <person name="Waligurski E."/>
            <person name="Pamer E.G."/>
        </authorList>
    </citation>
    <scope>NUCLEOTIDE SEQUENCE [LARGE SCALE GENOMIC DNA]</scope>
    <source>
        <strain evidence="15 16">DFI.7.58</strain>
    </source>
</reference>
<dbReference type="InterPro" id="IPR034733">
    <property type="entry name" value="AcCoA_carboxyl_beta"/>
</dbReference>
<evidence type="ECO:0000313" key="15">
    <source>
        <dbReference type="EMBL" id="MCG4609433.1"/>
    </source>
</evidence>
<accession>A0ABS9MF48</accession>
<evidence type="ECO:0000256" key="7">
    <source>
        <dbReference type="ARBA" id="ARBA00022832"/>
    </source>
</evidence>
<evidence type="ECO:0000256" key="3">
    <source>
        <dbReference type="ARBA" id="ARBA00022679"/>
    </source>
</evidence>
<evidence type="ECO:0000256" key="1">
    <source>
        <dbReference type="ARBA" id="ARBA00004496"/>
    </source>
</evidence>
<comment type="similarity">
    <text evidence="13">Belongs to the AccD/PCCB family.</text>
</comment>
<comment type="subcellular location">
    <subcellularLocation>
        <location evidence="1 13">Cytoplasm</location>
    </subcellularLocation>
</comment>
<dbReference type="PANTHER" id="PTHR42995:SF5">
    <property type="entry name" value="ACETYL-COENZYME A CARBOXYLASE CARBOXYL TRANSFERASE SUBUNIT BETA, CHLOROPLASTIC"/>
    <property type="match status" value="1"/>
</dbReference>
<keyword evidence="10 13" id="KW-0443">Lipid metabolism</keyword>
<dbReference type="InterPro" id="IPR011762">
    <property type="entry name" value="COA_CT_N"/>
</dbReference>
<keyword evidence="3 13" id="KW-0808">Transferase</keyword>
<keyword evidence="15" id="KW-0436">Ligase</keyword>
<keyword evidence="13" id="KW-0963">Cytoplasm</keyword>
<keyword evidence="4 13" id="KW-0479">Metal-binding</keyword>
<dbReference type="RefSeq" id="WP_087234980.1">
    <property type="nucleotide sequence ID" value="NZ_JAKNHQ010000001.1"/>
</dbReference>
<evidence type="ECO:0000256" key="6">
    <source>
        <dbReference type="ARBA" id="ARBA00022771"/>
    </source>
</evidence>
<evidence type="ECO:0000256" key="13">
    <source>
        <dbReference type="HAMAP-Rule" id="MF_01395"/>
    </source>
</evidence>
<evidence type="ECO:0000256" key="2">
    <source>
        <dbReference type="ARBA" id="ARBA00022516"/>
    </source>
</evidence>
<dbReference type="SUPFAM" id="SSF52096">
    <property type="entry name" value="ClpP/crotonase"/>
    <property type="match status" value="1"/>
</dbReference>